<accession>A0A161WER9</accession>
<protein>
    <submittedName>
        <fullName evidence="1">Uncharacterized protein</fullName>
    </submittedName>
</protein>
<evidence type="ECO:0000313" key="1">
    <source>
        <dbReference type="EMBL" id="KZM75409.1"/>
    </source>
</evidence>
<keyword evidence="2" id="KW-1185">Reference proteome</keyword>
<dbReference type="EMBL" id="LWGR01000003">
    <property type="protein sequence ID" value="KZM75409.1"/>
    <property type="molecule type" value="Genomic_DNA"/>
</dbReference>
<proteinExistence type="predicted"/>
<name>A0A161WER9_9NOCA</name>
<dbReference type="AlphaFoldDB" id="A0A161WER9"/>
<comment type="caution">
    <text evidence="1">The sequence shown here is derived from an EMBL/GenBank/DDBJ whole genome shotgun (WGS) entry which is preliminary data.</text>
</comment>
<sequence>MRRRSGVCRSTGKVDGGGEVLVAGLGVGADDFRRGAELPGDGGDVDPAPVEQQPRILFGARLFRPIALPDRDIAA</sequence>
<evidence type="ECO:0000313" key="2">
    <source>
        <dbReference type="Proteomes" id="UP000076512"/>
    </source>
</evidence>
<dbReference type="Proteomes" id="UP000076512">
    <property type="component" value="Unassembled WGS sequence"/>
</dbReference>
<gene>
    <name evidence="1" type="ORF">AWN90_18665</name>
</gene>
<organism evidence="1 2">
    <name type="scientific">Nocardia terpenica</name>
    <dbReference type="NCBI Taxonomy" id="455432"/>
    <lineage>
        <taxon>Bacteria</taxon>
        <taxon>Bacillati</taxon>
        <taxon>Actinomycetota</taxon>
        <taxon>Actinomycetes</taxon>
        <taxon>Mycobacteriales</taxon>
        <taxon>Nocardiaceae</taxon>
        <taxon>Nocardia</taxon>
    </lineage>
</organism>
<reference evidence="1 2" key="1">
    <citation type="submission" date="2016-04" db="EMBL/GenBank/DDBJ databases">
        <authorList>
            <person name="Evans L.H."/>
            <person name="Alamgir A."/>
            <person name="Owens N."/>
            <person name="Weber N.D."/>
            <person name="Virtaneva K."/>
            <person name="Barbian K."/>
            <person name="Babar A."/>
            <person name="Rosenke K."/>
        </authorList>
    </citation>
    <scope>NUCLEOTIDE SEQUENCE [LARGE SCALE GENOMIC DNA]</scope>
    <source>
        <strain evidence="1 2">IFM 0406</strain>
    </source>
</reference>